<keyword evidence="3" id="KW-0808">Transferase</keyword>
<sequence>MRDSQLGNSGQPTPEDYRHALRDVVTHCVYGVDMNPMALELARMALWLEGYTPDAPLGFIDHHFLLGNGLLGVMDPKMILDGVPDTAFTALTGDDAALCRDLKRRNRTERTGLLRMREAASFSQSLQSMDLSATALTLQQLDVLPDETLAEIAAKRKAYERLQLDAGTDGLSLALNFYCASYLLPKHGTETDTDVPTTQDVMNALLGQPVSERKKQAAFNLAKRVPLLHWRLGFAQVFARGGFSVILANPPWERMKLQEEEYFAERAPAIAEARNKAERERSIQALSRQPIGSPERKIYEDFITAKQIADAGNLFCHGARFPLTGVGDVNTYALFAETMRQITSPNGKAGFIVPSGLATDTSTKLFFNDLMAKKSLESFFEFENEGFFTGTGQGHSLRFALTTIVGATLLVDTPRFLFQGKHINELNVSERVFTISADEIFLVNPNTRTCPIFQSNKDAELIKKIYRRSTVLVLESADGSPESSPWSLDFSTALHMSGDSELFKTKNEFNNGNWLLSGNFYSDQNRKFLPLYEAKMIHIYNHRYSDFRDAHGDARPHILPTVEEQKLRDPIFFPHPYYWISSVDVPNEVDDCLIANNWRIVIRAVTDSRASARTLISSVIPNVPVGHSLIPLKFPANLSYQLAACFLANLSSLVLDYIARTKVGGLNLSHYMIKQFPVLVPSDYTEVDKHFIVERVLKLTFTSSDMSGWASDLGFVGPPFVFDGAQRAVIQAELDAYFAKLYCLNAAELSFILDPQADQPNYPSETFAVLKRNEVREYGEYRTRRLVLEAWDKLEQGQL</sequence>
<feature type="domain" description="Type II methyltransferase M.TaqI-like" evidence="6">
    <location>
        <begin position="27"/>
        <end position="263"/>
    </location>
</feature>
<keyword evidence="4" id="KW-0949">S-adenosyl-L-methionine</keyword>
<dbReference type="InterPro" id="IPR011639">
    <property type="entry name" value="MethylTrfase_TaqI-like_dom"/>
</dbReference>
<evidence type="ECO:0000256" key="5">
    <source>
        <dbReference type="ARBA" id="ARBA00047942"/>
    </source>
</evidence>
<evidence type="ECO:0000256" key="3">
    <source>
        <dbReference type="ARBA" id="ARBA00022679"/>
    </source>
</evidence>
<dbReference type="AlphaFoldDB" id="A0A6J5ZTN1"/>
<evidence type="ECO:0000256" key="2">
    <source>
        <dbReference type="ARBA" id="ARBA00022603"/>
    </source>
</evidence>
<proteinExistence type="predicted"/>
<evidence type="ECO:0000313" key="7">
    <source>
        <dbReference type="EMBL" id="CAB4344626.1"/>
    </source>
</evidence>
<protein>
    <recommendedName>
        <fullName evidence="1">site-specific DNA-methyltransferase (adenine-specific)</fullName>
        <ecNumber evidence="1">2.1.1.72</ecNumber>
    </recommendedName>
</protein>
<organism evidence="7">
    <name type="scientific">freshwater metagenome</name>
    <dbReference type="NCBI Taxonomy" id="449393"/>
    <lineage>
        <taxon>unclassified sequences</taxon>
        <taxon>metagenomes</taxon>
        <taxon>ecological metagenomes</taxon>
    </lineage>
</organism>
<evidence type="ECO:0000259" key="6">
    <source>
        <dbReference type="Pfam" id="PF07669"/>
    </source>
</evidence>
<dbReference type="PANTHER" id="PTHR33841">
    <property type="entry name" value="DNA METHYLTRANSFERASE YEEA-RELATED"/>
    <property type="match status" value="1"/>
</dbReference>
<dbReference type="GO" id="GO:0006304">
    <property type="term" value="P:DNA modification"/>
    <property type="evidence" value="ECO:0007669"/>
    <property type="project" value="InterPro"/>
</dbReference>
<dbReference type="InterPro" id="IPR050953">
    <property type="entry name" value="N4_N6_ade-DNA_methylase"/>
</dbReference>
<comment type="catalytic activity">
    <reaction evidence="5">
        <text>a 2'-deoxyadenosine in DNA + S-adenosyl-L-methionine = an N(6)-methyl-2'-deoxyadenosine in DNA + S-adenosyl-L-homocysteine + H(+)</text>
        <dbReference type="Rhea" id="RHEA:15197"/>
        <dbReference type="Rhea" id="RHEA-COMP:12418"/>
        <dbReference type="Rhea" id="RHEA-COMP:12419"/>
        <dbReference type="ChEBI" id="CHEBI:15378"/>
        <dbReference type="ChEBI" id="CHEBI:57856"/>
        <dbReference type="ChEBI" id="CHEBI:59789"/>
        <dbReference type="ChEBI" id="CHEBI:90615"/>
        <dbReference type="ChEBI" id="CHEBI:90616"/>
        <dbReference type="EC" id="2.1.1.72"/>
    </reaction>
</comment>
<accession>A0A6J5ZTN1</accession>
<evidence type="ECO:0000256" key="1">
    <source>
        <dbReference type="ARBA" id="ARBA00011900"/>
    </source>
</evidence>
<dbReference type="GO" id="GO:0032259">
    <property type="term" value="P:methylation"/>
    <property type="evidence" value="ECO:0007669"/>
    <property type="project" value="UniProtKB-KW"/>
</dbReference>
<dbReference type="EMBL" id="CAESAJ010000202">
    <property type="protein sequence ID" value="CAB4344626.1"/>
    <property type="molecule type" value="Genomic_DNA"/>
</dbReference>
<dbReference type="EC" id="2.1.1.72" evidence="1"/>
<reference evidence="7" key="1">
    <citation type="submission" date="2020-05" db="EMBL/GenBank/DDBJ databases">
        <authorList>
            <person name="Chiriac C."/>
            <person name="Salcher M."/>
            <person name="Ghai R."/>
            <person name="Kavagutti S V."/>
        </authorList>
    </citation>
    <scope>NUCLEOTIDE SEQUENCE</scope>
</reference>
<gene>
    <name evidence="7" type="ORF">UFOPK3770_01313</name>
</gene>
<dbReference type="InterPro" id="IPR029063">
    <property type="entry name" value="SAM-dependent_MTases_sf"/>
</dbReference>
<dbReference type="Pfam" id="PF07669">
    <property type="entry name" value="Eco57I"/>
    <property type="match status" value="1"/>
</dbReference>
<dbReference type="SUPFAM" id="SSF53335">
    <property type="entry name" value="S-adenosyl-L-methionine-dependent methyltransferases"/>
    <property type="match status" value="1"/>
</dbReference>
<dbReference type="Gene3D" id="3.40.50.150">
    <property type="entry name" value="Vaccinia Virus protein VP39"/>
    <property type="match status" value="2"/>
</dbReference>
<dbReference type="PANTHER" id="PTHR33841:SF1">
    <property type="entry name" value="DNA METHYLTRANSFERASE A"/>
    <property type="match status" value="1"/>
</dbReference>
<evidence type="ECO:0000256" key="4">
    <source>
        <dbReference type="ARBA" id="ARBA00022691"/>
    </source>
</evidence>
<name>A0A6J5ZTN1_9ZZZZ</name>
<dbReference type="GO" id="GO:0009007">
    <property type="term" value="F:site-specific DNA-methyltransferase (adenine-specific) activity"/>
    <property type="evidence" value="ECO:0007669"/>
    <property type="project" value="UniProtKB-EC"/>
</dbReference>
<keyword evidence="2" id="KW-0489">Methyltransferase</keyword>